<dbReference type="GO" id="GO:0003723">
    <property type="term" value="F:RNA binding"/>
    <property type="evidence" value="ECO:0007669"/>
    <property type="project" value="TreeGrafter"/>
</dbReference>
<comment type="caution">
    <text evidence="2">The sequence shown here is derived from an EMBL/GenBank/DDBJ whole genome shotgun (WGS) entry which is preliminary data.</text>
</comment>
<dbReference type="InterPro" id="IPR026736">
    <property type="entry name" value="Virilizer"/>
</dbReference>
<dbReference type="EMBL" id="CAMAPE010000009">
    <property type="protein sequence ID" value="CAH9074971.1"/>
    <property type="molecule type" value="Genomic_DNA"/>
</dbReference>
<evidence type="ECO:0000313" key="3">
    <source>
        <dbReference type="Proteomes" id="UP001152484"/>
    </source>
</evidence>
<feature type="compositionally biased region" description="Low complexity" evidence="1">
    <location>
        <begin position="2001"/>
        <end position="2013"/>
    </location>
</feature>
<organism evidence="2 3">
    <name type="scientific">Cuscuta europaea</name>
    <name type="common">European dodder</name>
    <dbReference type="NCBI Taxonomy" id="41803"/>
    <lineage>
        <taxon>Eukaryota</taxon>
        <taxon>Viridiplantae</taxon>
        <taxon>Streptophyta</taxon>
        <taxon>Embryophyta</taxon>
        <taxon>Tracheophyta</taxon>
        <taxon>Spermatophyta</taxon>
        <taxon>Magnoliopsida</taxon>
        <taxon>eudicotyledons</taxon>
        <taxon>Gunneridae</taxon>
        <taxon>Pentapetalae</taxon>
        <taxon>asterids</taxon>
        <taxon>lamiids</taxon>
        <taxon>Solanales</taxon>
        <taxon>Convolvulaceae</taxon>
        <taxon>Cuscuteae</taxon>
        <taxon>Cuscuta</taxon>
        <taxon>Cuscuta subgen. Cuscuta</taxon>
    </lineage>
</organism>
<feature type="compositionally biased region" description="Polar residues" evidence="1">
    <location>
        <begin position="1607"/>
        <end position="1625"/>
    </location>
</feature>
<feature type="region of interest" description="Disordered" evidence="1">
    <location>
        <begin position="1654"/>
        <end position="1679"/>
    </location>
</feature>
<feature type="compositionally biased region" description="Basic and acidic residues" evidence="1">
    <location>
        <begin position="1702"/>
        <end position="1713"/>
    </location>
</feature>
<sequence>MGRPEPCVLFAQTFAHPQLDEYVDEVLFSEPVVISSCEFLEQTASSVCSDVQIVGATLPPSFAMEVFVQCEKETKFRRLCQPFLYSHSSSNALEIEAVVTNHLVIRGSYRSLSLVIYGNTAEDLGQFNIEVDLDNSLANTVSSVEGNLEDLPPALPPTNVIFQENLSPLKSLSLRAPHLDIPIEIKQVLQLTLKILGFQNAGNVTNRLVRPILSVASVYTTSCLHPMTTIHKQLGLDKLICDDKVHNVLGEARKELFEMYKELNYQERNELSEFSTESVLTALEADSGSTKQLVDALCQYFKSHHGICSEGNSGFLKKESTIIRLAVALILCSARESCFHFVYYGGMEQLGYAYVHNSTALKLMLLGVIERATQHSVGCEGFLSWWPRKDESIPSGISDGYNNILKLLMKCQRHDVALLSTYILHRMRFYEVASRYEHAVLSILEGHFSVESSAQGNTVSMLANAKLQLKRILKLLNSCGPIEDPSPVACASKSLLLGDAGQFSYESTSGLILLSNCCHPSKDVDMHLLSLLKEKGFLPLSAALLSYSALRCVKGGMLDYFVDIVSYLEAIVLTLLSCRSGLVFLACNPEQSTTFIHALRGTDKWKKEEPVSLRYASALISKGFFFHPHKIAMIMEMHLKAVNAVDLLVTSNLHSEDFLWILWKLCGLSRSDGGIEALLTVVHFPEAVAALIATLHCAKDLDPSSLNAAASPLNHAIFHSVAEIFEIIVSDSTPSSLSSWIEHVKELHRLLLSSSAGSNKKDAPARLLDWIDAGVVYHRSGAIGLLRYTAVLASGGDAHMASTSVLASDLMDIDNFIGDSSSTFESNVIDSILGKHIIEKDFPGVILRDSSIVQLTTAFRILAFLSDNPTVAAALYDEGAVMVVHAVLINCRLLLERSSNVYDYLVDEGTECNSTSDILLERNREQSLLDLLIPSMVLLINLLQKLQEAKEQHRNTKLISSLVQLHREVSPKLAACGSDLSYSCPKMALSLGTVSHLLVSALACWSIYGWTPGLFHYLLDNLNATSVVALGPKETCSLLFLLNDLFPDECSWLWKDGMPMLATHRTVAVRTLLGPKKEEKVNWYLQPGHSEKLLAQLTPQLGKVSQIILHSSISTLIVVQDLLRVFITRITNLNADYGAVLVRPIVLKVHDHLSETSSLSEVDAYKVHHMLLFISLLLEHPHAKKIILKAGAADMLSKVLQKCLDVANIDHQVFLQNRNVTGKLASILSWCTPAFKSISLISDPGKNRHNKSLPERHIPEAFTDEECTLILAQLFTFFKILPVETELLTCLSAFKEMGCSAQGKNSLHSIFLHIQSIDEDYETERWSGDVHYIMKKFDWKDYPPLAYCWRFLLNSIASQNIPLVYAVEAIGTLSLASLHFFMDADSASLERGIAIRYLFGFKDEDSGPPDVFEESMKSLDNFTSLFGSIGDDYMKSVGWDLAYLDHVKESAKLLMLLLHEPSSSAVKPDEIASFLSISPIEPPTISSKIHRLVDRSAERIKGDSFMDELGDNFLWECPENLRERLTQIGLASKRRGSSMELGSNRRGRGDPSFSVAEIAPPLPRVSVPPAVISGPSRRDTFRQRKPNTSRPPSMHVDDYVARERNADGSSNSNVITLPRTGSSGRPPSIHVDEFIAREKGRHYSMTVPPPITEEKVRPVHNKPDMEKSPMSCQMKPDLDDDLQGIDIVFDAEESQEPDDDDKLPFPHPDDHLQHNSTPRSIVEETASEDTRQSSRVVSNTVENTQGESSSRISVSRPEMGLSREQSVSSERKFTDQSEKPKSSLVKTSSKVSVDSPSPTKIFSATELKPNSAVVPHEYNGHKSLLLQATLPSMLPLATASPIIVQPDYKSMRTVTSASLTSNLLPDPNYSRISLSSSTRPFPPLPPTPPPFAVNSATFSSLKPSTSQCTIYNQNVLGTSEAQQADLSTPGPSQTPFSPPPLVPHLMFSRPYGSNNSASPHQHADNSHSISQLHPLQVPQMPRHPPSQHLRPFVQMQMQQPLQMMLQQQPQHSQAPPPPPPIYYNNYTQQQQQSTSHSLPQQQQQQLDHLLPQGSRQHGDGGSQQQDSEMSLQDFFKSPEAIQSLLSDRGKLCQLLVQHPKLMQMLQDRLGQL</sequence>
<dbReference type="OrthoDB" id="2011702at2759"/>
<dbReference type="GO" id="GO:0036396">
    <property type="term" value="C:RNA N6-methyladenosine methyltransferase complex"/>
    <property type="evidence" value="ECO:0007669"/>
    <property type="project" value="TreeGrafter"/>
</dbReference>
<dbReference type="PANTHER" id="PTHR23185">
    <property type="entry name" value="PROTEIN VIRILIZER HOMOLOG"/>
    <property type="match status" value="1"/>
</dbReference>
<reference evidence="2" key="1">
    <citation type="submission" date="2022-07" db="EMBL/GenBank/DDBJ databases">
        <authorList>
            <person name="Macas J."/>
            <person name="Novak P."/>
            <person name="Neumann P."/>
        </authorList>
    </citation>
    <scope>NUCLEOTIDE SEQUENCE</scope>
</reference>
<evidence type="ECO:0008006" key="4">
    <source>
        <dbReference type="Google" id="ProtNLM"/>
    </source>
</evidence>
<accession>A0A9P1E3A9</accession>
<feature type="region of interest" description="Disordered" evidence="1">
    <location>
        <begin position="1534"/>
        <end position="1629"/>
    </location>
</feature>
<feature type="compositionally biased region" description="Basic and acidic residues" evidence="1">
    <location>
        <begin position="1654"/>
        <end position="1667"/>
    </location>
</feature>
<feature type="region of interest" description="Disordered" evidence="1">
    <location>
        <begin position="1922"/>
        <end position="1968"/>
    </location>
</feature>
<evidence type="ECO:0000313" key="2">
    <source>
        <dbReference type="EMBL" id="CAH9074971.1"/>
    </source>
</evidence>
<proteinExistence type="predicted"/>
<name>A0A9P1E3A9_CUSEU</name>
<feature type="region of interest" description="Disordered" evidence="1">
    <location>
        <begin position="2001"/>
        <end position="2046"/>
    </location>
</feature>
<feature type="compositionally biased region" description="Low complexity" evidence="1">
    <location>
        <begin position="1782"/>
        <end position="1798"/>
    </location>
</feature>
<feature type="compositionally biased region" description="Low complexity" evidence="1">
    <location>
        <begin position="2022"/>
        <end position="2046"/>
    </location>
</feature>
<feature type="compositionally biased region" description="Basic and acidic residues" evidence="1">
    <location>
        <begin position="1769"/>
        <end position="1781"/>
    </location>
</feature>
<protein>
    <recommendedName>
        <fullName evidence="4">Virilizer N-terminal domain-containing protein</fullName>
    </recommendedName>
</protein>
<gene>
    <name evidence="2" type="ORF">CEURO_LOCUS5430</name>
</gene>
<feature type="compositionally biased region" description="Basic and acidic residues" evidence="1">
    <location>
        <begin position="1595"/>
        <end position="1606"/>
    </location>
</feature>
<dbReference type="PANTHER" id="PTHR23185:SF0">
    <property type="entry name" value="PROTEIN VIRILIZER HOMOLOG"/>
    <property type="match status" value="1"/>
</dbReference>
<keyword evidence="3" id="KW-1185">Reference proteome</keyword>
<feature type="compositionally biased region" description="Polar residues" evidence="1">
    <location>
        <begin position="1733"/>
        <end position="1753"/>
    </location>
</feature>
<feature type="region of interest" description="Disordered" evidence="1">
    <location>
        <begin position="1693"/>
        <end position="1798"/>
    </location>
</feature>
<evidence type="ECO:0000256" key="1">
    <source>
        <dbReference type="SAM" id="MobiDB-lite"/>
    </source>
</evidence>
<dbReference type="Proteomes" id="UP001152484">
    <property type="component" value="Unassembled WGS sequence"/>
</dbReference>